<protein>
    <recommendedName>
        <fullName evidence="6">SBP-type domain-containing protein</fullName>
    </recommendedName>
</protein>
<sequence>MAHGNDTALGWEWDSVLLLANPILATQALEGDGNTPFPDASVGHNHNHDQGYDKYHVHESSSAELLQTDSVSSGSQQTGANQCRDPRLDCPNFLAGRVPCACTDNDDDDSGVSRKRSKPVPRCQVQLCGAELTNLKGYHQRHRVCLRCAHATRVMLRNQPHRYCQQCGKFHPICDFDEGKRSCRRKLERHNNRRRRKALDSEDMLPPLDGSEFEARYDSSPINDGNENTPEVDDKASRGRRARVDEELALPPLVRSPSEKRFASQKKDTAGIVALEGVMDVPLEALAPTMADRVEGKNSFAFLWSREAVFPTSEPPSRSSELVNSPELQRGHKKDCLPHPDHFPISRDSYGNETRAMSNSDMSSHHIAARDPEEAERVVRGNDEESLLALLMEDSSVTEVSGMSQNVSGQVNGAPQFWGSSTPSLGLSKQAGYSSPNPTGRISFKLYDWNPGDFPRHLRQQVMHWLSQMPVDLEGYIRSGCTILTLFVSMPQPAWEKLNADWTESVLRLVQGQGGAFDFWNTGYLIARVGQQIVHIGNGEPVRPLCGRSERGPVLEGVHPICVEAGAEQVVELVGSCLHPPESKFLFSFDGAYVKNEILSGDIHERADGSLSLQAKIPALHSQKCGTAFIEVEHSSGVSNFIPLLIAEKDIVDEVRTLELEVETPTTSSCCSSGNTGSRIHSVASKKYHDLLVDLGWVLRYYTLSNTGADYKPILQDFERLRRLLHFGVRRGWCRVVERVLDVAKRAGLLNNIGFLNNGMTALHVALLHQQYAVMDHLIFLTASCTSSGLSGCWWDVDCPVPDGMTARQILVIQANASCLSSTNFEKSTIFRKMVGDYVGDSFRRSTHNEERMSSERSISEVQILIPSDADICSEGFEYRALPGETSENIAADVSVSRTPGEARFAFPSVNYSVGKISDLKLLLSGGSLDTRLNSCVPYKRSRCSVDGLNLHVGRASKRKTLYVSMVGAFLVCTGLCVMLKHPNQVIELSTSLRRCLWGFQDGPL</sequence>
<feature type="domain" description="SBP-type" evidence="6">
    <location>
        <begin position="120"/>
        <end position="197"/>
    </location>
</feature>
<dbReference type="AlphaFoldDB" id="A0ABD3HYC2"/>
<keyword evidence="8" id="KW-1185">Reference proteome</keyword>
<keyword evidence="3" id="KW-0862">Zinc</keyword>
<dbReference type="EMBL" id="JBJQOH010000002">
    <property type="protein sequence ID" value="KAL3695527.1"/>
    <property type="molecule type" value="Genomic_DNA"/>
</dbReference>
<dbReference type="PANTHER" id="PTHR31251">
    <property type="entry name" value="SQUAMOSA PROMOTER-BINDING-LIKE PROTEIN 4"/>
    <property type="match status" value="1"/>
</dbReference>
<feature type="compositionally biased region" description="Polar residues" evidence="5">
    <location>
        <begin position="220"/>
        <end position="229"/>
    </location>
</feature>
<organism evidence="7 8">
    <name type="scientific">Riccia sorocarpa</name>
    <dbReference type="NCBI Taxonomy" id="122646"/>
    <lineage>
        <taxon>Eukaryota</taxon>
        <taxon>Viridiplantae</taxon>
        <taxon>Streptophyta</taxon>
        <taxon>Embryophyta</taxon>
        <taxon>Marchantiophyta</taxon>
        <taxon>Marchantiopsida</taxon>
        <taxon>Marchantiidae</taxon>
        <taxon>Marchantiales</taxon>
        <taxon>Ricciaceae</taxon>
        <taxon>Riccia</taxon>
    </lineage>
</organism>
<feature type="compositionally biased region" description="Basic and acidic residues" evidence="5">
    <location>
        <begin position="334"/>
        <end position="345"/>
    </location>
</feature>
<reference evidence="7 8" key="1">
    <citation type="submission" date="2024-09" db="EMBL/GenBank/DDBJ databases">
        <title>Chromosome-scale assembly of Riccia sorocarpa.</title>
        <authorList>
            <person name="Paukszto L."/>
        </authorList>
    </citation>
    <scope>NUCLEOTIDE SEQUENCE [LARGE SCALE GENOMIC DNA]</scope>
    <source>
        <strain evidence="7">LP-2024</strain>
        <tissue evidence="7">Aerial parts of the thallus</tissue>
    </source>
</reference>
<evidence type="ECO:0000256" key="5">
    <source>
        <dbReference type="SAM" id="MobiDB-lite"/>
    </source>
</evidence>
<feature type="compositionally biased region" description="Polar residues" evidence="5">
    <location>
        <begin position="63"/>
        <end position="81"/>
    </location>
</feature>
<feature type="region of interest" description="Disordered" evidence="5">
    <location>
        <begin position="63"/>
        <end position="82"/>
    </location>
</feature>
<dbReference type="Proteomes" id="UP001633002">
    <property type="component" value="Unassembled WGS sequence"/>
</dbReference>
<proteinExistence type="predicted"/>
<evidence type="ECO:0000313" key="8">
    <source>
        <dbReference type="Proteomes" id="UP001633002"/>
    </source>
</evidence>
<keyword evidence="2 4" id="KW-0863">Zinc-finger</keyword>
<dbReference type="InterPro" id="IPR036770">
    <property type="entry name" value="Ankyrin_rpt-contain_sf"/>
</dbReference>
<dbReference type="PANTHER" id="PTHR31251:SF108">
    <property type="entry name" value="SQUAMOSA PROMOTER-BINDING-LIKE PROTEIN 7"/>
    <property type="match status" value="1"/>
</dbReference>
<dbReference type="Pfam" id="PF26102">
    <property type="entry name" value="Ig_SPL7"/>
    <property type="match status" value="1"/>
</dbReference>
<accession>A0ABD3HYC2</accession>
<feature type="region of interest" description="Disordered" evidence="5">
    <location>
        <begin position="31"/>
        <end position="53"/>
    </location>
</feature>
<dbReference type="Gene3D" id="4.10.1100.10">
    <property type="entry name" value="Transcription factor, SBP-box domain"/>
    <property type="match status" value="1"/>
</dbReference>
<dbReference type="SUPFAM" id="SSF103612">
    <property type="entry name" value="SBT domain"/>
    <property type="match status" value="1"/>
</dbReference>
<feature type="compositionally biased region" description="Basic and acidic residues" evidence="5">
    <location>
        <begin position="232"/>
        <end position="246"/>
    </location>
</feature>
<evidence type="ECO:0000256" key="4">
    <source>
        <dbReference type="PROSITE-ProRule" id="PRU00470"/>
    </source>
</evidence>
<evidence type="ECO:0000256" key="3">
    <source>
        <dbReference type="ARBA" id="ARBA00022833"/>
    </source>
</evidence>
<feature type="compositionally biased region" description="Polar residues" evidence="5">
    <location>
        <begin position="349"/>
        <end position="362"/>
    </location>
</feature>
<feature type="region of interest" description="Disordered" evidence="5">
    <location>
        <begin position="189"/>
        <end position="249"/>
    </location>
</feature>
<gene>
    <name evidence="7" type="ORF">R1sor_009603</name>
</gene>
<dbReference type="InterPro" id="IPR044817">
    <property type="entry name" value="SBP-like"/>
</dbReference>
<keyword evidence="1" id="KW-0479">Metal-binding</keyword>
<dbReference type="PROSITE" id="PS51141">
    <property type="entry name" value="ZF_SBP"/>
    <property type="match status" value="1"/>
</dbReference>
<dbReference type="Pfam" id="PF03110">
    <property type="entry name" value="SBP"/>
    <property type="match status" value="1"/>
</dbReference>
<comment type="caution">
    <text evidence="7">The sequence shown here is derived from an EMBL/GenBank/DDBJ whole genome shotgun (WGS) entry which is preliminary data.</text>
</comment>
<evidence type="ECO:0000313" key="7">
    <source>
        <dbReference type="EMBL" id="KAL3695527.1"/>
    </source>
</evidence>
<dbReference type="InterPro" id="IPR036893">
    <property type="entry name" value="SBP_sf"/>
</dbReference>
<evidence type="ECO:0000256" key="2">
    <source>
        <dbReference type="ARBA" id="ARBA00022771"/>
    </source>
</evidence>
<evidence type="ECO:0000256" key="1">
    <source>
        <dbReference type="ARBA" id="ARBA00022723"/>
    </source>
</evidence>
<feature type="compositionally biased region" description="Polar residues" evidence="5">
    <location>
        <begin position="315"/>
        <end position="327"/>
    </location>
</feature>
<evidence type="ECO:0000259" key="6">
    <source>
        <dbReference type="PROSITE" id="PS51141"/>
    </source>
</evidence>
<dbReference type="GO" id="GO:0008270">
    <property type="term" value="F:zinc ion binding"/>
    <property type="evidence" value="ECO:0007669"/>
    <property type="project" value="UniProtKB-KW"/>
</dbReference>
<name>A0ABD3HYC2_9MARC</name>
<feature type="region of interest" description="Disordered" evidence="5">
    <location>
        <begin position="311"/>
        <end position="363"/>
    </location>
</feature>
<dbReference type="InterPro" id="IPR004333">
    <property type="entry name" value="SBP_dom"/>
</dbReference>
<dbReference type="SUPFAM" id="SSF48403">
    <property type="entry name" value="Ankyrin repeat"/>
    <property type="match status" value="1"/>
</dbReference>